<feature type="region of interest" description="Disordered" evidence="1">
    <location>
        <begin position="112"/>
        <end position="146"/>
    </location>
</feature>
<evidence type="ECO:0000256" key="1">
    <source>
        <dbReference type="SAM" id="MobiDB-lite"/>
    </source>
</evidence>
<feature type="compositionally biased region" description="Basic and acidic residues" evidence="1">
    <location>
        <begin position="126"/>
        <end position="137"/>
    </location>
</feature>
<sequence>MRGAGPAGSRRRSRRADRRRPAARRPAGRRLGALRRPRTVAARPRRSPPPAAACAHPADVANGSRRLRDGSPPGGLGLRKPVDPLARGRFGGPVQRLALDIHVRQHAIEATWQPPGTLTEQGQYRGGDRHPDHEGVERCPFTGAQG</sequence>
<feature type="region of interest" description="Disordered" evidence="1">
    <location>
        <begin position="1"/>
        <end position="84"/>
    </location>
</feature>
<evidence type="ECO:0000313" key="3">
    <source>
        <dbReference type="Proteomes" id="UP000234331"/>
    </source>
</evidence>
<name>A0A2I2KLK5_9ACTN</name>
<keyword evidence="3" id="KW-1185">Reference proteome</keyword>
<dbReference type="Proteomes" id="UP000234331">
    <property type="component" value="Unassembled WGS sequence"/>
</dbReference>
<proteinExistence type="predicted"/>
<gene>
    <name evidence="2" type="ORF">FRACA_1430018</name>
</gene>
<dbReference type="AlphaFoldDB" id="A0A2I2KLK5"/>
<feature type="compositionally biased region" description="Basic residues" evidence="1">
    <location>
        <begin position="9"/>
        <end position="46"/>
    </location>
</feature>
<protein>
    <submittedName>
        <fullName evidence="2">Uncharacterized protein</fullName>
    </submittedName>
</protein>
<dbReference type="EMBL" id="FZMO01000050">
    <property type="protein sequence ID" value="SNQ46537.1"/>
    <property type="molecule type" value="Genomic_DNA"/>
</dbReference>
<accession>A0A2I2KLK5</accession>
<organism evidence="2 3">
    <name type="scientific">Frankia canadensis</name>
    <dbReference type="NCBI Taxonomy" id="1836972"/>
    <lineage>
        <taxon>Bacteria</taxon>
        <taxon>Bacillati</taxon>
        <taxon>Actinomycetota</taxon>
        <taxon>Actinomycetes</taxon>
        <taxon>Frankiales</taxon>
        <taxon>Frankiaceae</taxon>
        <taxon>Frankia</taxon>
    </lineage>
</organism>
<reference evidence="2 3" key="1">
    <citation type="submission" date="2017-06" db="EMBL/GenBank/DDBJ databases">
        <authorList>
            <person name="Kim H.J."/>
            <person name="Triplett B.A."/>
        </authorList>
    </citation>
    <scope>NUCLEOTIDE SEQUENCE [LARGE SCALE GENOMIC DNA]</scope>
    <source>
        <strain evidence="2">FRACA_ARgP5</strain>
    </source>
</reference>
<evidence type="ECO:0000313" key="2">
    <source>
        <dbReference type="EMBL" id="SNQ46537.1"/>
    </source>
</evidence>